<dbReference type="Proteomes" id="UP000436088">
    <property type="component" value="Unassembled WGS sequence"/>
</dbReference>
<dbReference type="AlphaFoldDB" id="A0A6A2ZW76"/>
<proteinExistence type="predicted"/>
<dbReference type="SUPFAM" id="SSF51197">
    <property type="entry name" value="Clavaminate synthase-like"/>
    <property type="match status" value="1"/>
</dbReference>
<evidence type="ECO:0000313" key="1">
    <source>
        <dbReference type="EMBL" id="KAE8696098.1"/>
    </source>
</evidence>
<dbReference type="Gene3D" id="2.60.120.330">
    <property type="entry name" value="B-lactam Antibiotic, Isopenicillin N Synthase, Chain"/>
    <property type="match status" value="1"/>
</dbReference>
<comment type="caution">
    <text evidence="1">The sequence shown here is derived from an EMBL/GenBank/DDBJ whole genome shotgun (WGS) entry which is preliminary data.</text>
</comment>
<dbReference type="InterPro" id="IPR027443">
    <property type="entry name" value="IPNS-like_sf"/>
</dbReference>
<name>A0A6A2ZW76_HIBSY</name>
<protein>
    <submittedName>
        <fullName evidence="1">Uncharacterized protein</fullName>
    </submittedName>
</protein>
<gene>
    <name evidence="1" type="ORF">F3Y22_tig00110676pilonHSYRG00052</name>
</gene>
<reference evidence="1" key="1">
    <citation type="submission" date="2019-09" db="EMBL/GenBank/DDBJ databases">
        <title>Draft genome information of white flower Hibiscus syriacus.</title>
        <authorList>
            <person name="Kim Y.-M."/>
        </authorList>
    </citation>
    <scope>NUCLEOTIDE SEQUENCE [LARGE SCALE GENOMIC DNA]</scope>
    <source>
        <strain evidence="1">YM2019G1</strain>
    </source>
</reference>
<organism evidence="1 2">
    <name type="scientific">Hibiscus syriacus</name>
    <name type="common">Rose of Sharon</name>
    <dbReference type="NCBI Taxonomy" id="106335"/>
    <lineage>
        <taxon>Eukaryota</taxon>
        <taxon>Viridiplantae</taxon>
        <taxon>Streptophyta</taxon>
        <taxon>Embryophyta</taxon>
        <taxon>Tracheophyta</taxon>
        <taxon>Spermatophyta</taxon>
        <taxon>Magnoliopsida</taxon>
        <taxon>eudicotyledons</taxon>
        <taxon>Gunneridae</taxon>
        <taxon>Pentapetalae</taxon>
        <taxon>rosids</taxon>
        <taxon>malvids</taxon>
        <taxon>Malvales</taxon>
        <taxon>Malvaceae</taxon>
        <taxon>Malvoideae</taxon>
        <taxon>Hibiscus</taxon>
    </lineage>
</organism>
<dbReference type="EMBL" id="VEPZ02001069">
    <property type="protein sequence ID" value="KAE8696098.1"/>
    <property type="molecule type" value="Genomic_DNA"/>
</dbReference>
<sequence length="70" mass="7845">MLTGDKQRYSVGLFTVSKPGYMIKAPEELVDEAHPLLYKPFDYAELLKLVASNKGRHNQSGLEAYCGIQN</sequence>
<evidence type="ECO:0000313" key="2">
    <source>
        <dbReference type="Proteomes" id="UP000436088"/>
    </source>
</evidence>
<keyword evidence="2" id="KW-1185">Reference proteome</keyword>
<accession>A0A6A2ZW76</accession>